<protein>
    <submittedName>
        <fullName evidence="1">Uncharacterized protein</fullName>
    </submittedName>
</protein>
<evidence type="ECO:0000313" key="1">
    <source>
        <dbReference type="EMBL" id="KAF2008927.1"/>
    </source>
</evidence>
<accession>A0A6A5X7Z1</accession>
<keyword evidence="2" id="KW-1185">Reference proteome</keyword>
<proteinExistence type="predicted"/>
<name>A0A6A5X7Z1_9PLEO</name>
<reference evidence="1" key="1">
    <citation type="journal article" date="2020" name="Stud. Mycol.">
        <title>101 Dothideomycetes genomes: a test case for predicting lifestyles and emergence of pathogens.</title>
        <authorList>
            <person name="Haridas S."/>
            <person name="Albert R."/>
            <person name="Binder M."/>
            <person name="Bloem J."/>
            <person name="Labutti K."/>
            <person name="Salamov A."/>
            <person name="Andreopoulos B."/>
            <person name="Baker S."/>
            <person name="Barry K."/>
            <person name="Bills G."/>
            <person name="Bluhm B."/>
            <person name="Cannon C."/>
            <person name="Castanera R."/>
            <person name="Culley D."/>
            <person name="Daum C."/>
            <person name="Ezra D."/>
            <person name="Gonzalez J."/>
            <person name="Henrissat B."/>
            <person name="Kuo A."/>
            <person name="Liang C."/>
            <person name="Lipzen A."/>
            <person name="Lutzoni F."/>
            <person name="Magnuson J."/>
            <person name="Mondo S."/>
            <person name="Nolan M."/>
            <person name="Ohm R."/>
            <person name="Pangilinan J."/>
            <person name="Park H.-J."/>
            <person name="Ramirez L."/>
            <person name="Alfaro M."/>
            <person name="Sun H."/>
            <person name="Tritt A."/>
            <person name="Yoshinaga Y."/>
            <person name="Zwiers L.-H."/>
            <person name="Turgeon B."/>
            <person name="Goodwin S."/>
            <person name="Spatafora J."/>
            <person name="Crous P."/>
            <person name="Grigoriev I."/>
        </authorList>
    </citation>
    <scope>NUCLEOTIDE SEQUENCE</scope>
    <source>
        <strain evidence="1">CBS 175.79</strain>
    </source>
</reference>
<gene>
    <name evidence="1" type="ORF">BU24DRAFT_88516</name>
</gene>
<dbReference type="AlphaFoldDB" id="A0A6A5X7Z1"/>
<dbReference type="Proteomes" id="UP000799778">
    <property type="component" value="Unassembled WGS sequence"/>
</dbReference>
<dbReference type="RefSeq" id="XP_033377266.1">
    <property type="nucleotide sequence ID" value="XM_033534742.1"/>
</dbReference>
<organism evidence="1 2">
    <name type="scientific">Aaosphaeria arxii CBS 175.79</name>
    <dbReference type="NCBI Taxonomy" id="1450172"/>
    <lineage>
        <taxon>Eukaryota</taxon>
        <taxon>Fungi</taxon>
        <taxon>Dikarya</taxon>
        <taxon>Ascomycota</taxon>
        <taxon>Pezizomycotina</taxon>
        <taxon>Dothideomycetes</taxon>
        <taxon>Pleosporomycetidae</taxon>
        <taxon>Pleosporales</taxon>
        <taxon>Pleosporales incertae sedis</taxon>
        <taxon>Aaosphaeria</taxon>
    </lineage>
</organism>
<evidence type="ECO:0000313" key="2">
    <source>
        <dbReference type="Proteomes" id="UP000799778"/>
    </source>
</evidence>
<dbReference type="GeneID" id="54292139"/>
<sequence length="68" mass="8059">MSFSFLLDLHSICCHLRYFLAFYSFSSSYFFVHYDRSIEDNGTYYHLHTHSHSGYPTWEGFGSGMEVE</sequence>
<dbReference type="EMBL" id="ML978080">
    <property type="protein sequence ID" value="KAF2008927.1"/>
    <property type="molecule type" value="Genomic_DNA"/>
</dbReference>